<dbReference type="AlphaFoldDB" id="A0A975JDF4"/>
<dbReference type="RefSeq" id="WP_212704645.1">
    <property type="nucleotide sequence ID" value="NZ_CP073581.1"/>
</dbReference>
<evidence type="ECO:0000313" key="2">
    <source>
        <dbReference type="EMBL" id="QUJ76447.1"/>
    </source>
</evidence>
<dbReference type="Proteomes" id="UP000683291">
    <property type="component" value="Chromosome 1"/>
</dbReference>
<accession>A0A975JDF4</accession>
<organism evidence="2 3">
    <name type="scientific">Sulfitobacter albidus</name>
    <dbReference type="NCBI Taxonomy" id="2829501"/>
    <lineage>
        <taxon>Bacteria</taxon>
        <taxon>Pseudomonadati</taxon>
        <taxon>Pseudomonadota</taxon>
        <taxon>Alphaproteobacteria</taxon>
        <taxon>Rhodobacterales</taxon>
        <taxon>Roseobacteraceae</taxon>
        <taxon>Sulfitobacter</taxon>
    </lineage>
</organism>
<protein>
    <recommendedName>
        <fullName evidence="4">DUF4177 domain-containing protein</fullName>
    </recommendedName>
</protein>
<feature type="chain" id="PRO_5036777134" description="DUF4177 domain-containing protein" evidence="1">
    <location>
        <begin position="21"/>
        <end position="94"/>
    </location>
</feature>
<name>A0A975JDF4_9RHOB</name>
<keyword evidence="3" id="KW-1185">Reference proteome</keyword>
<proteinExistence type="predicted"/>
<sequence>MKHLLLSLTLIGTLALPAQAADCYADYKAKQDNPLRLHYGVAELRGDCSRNAARDELARRLGARGWTLLNVVSVFGPEGLEQRRDSAGSNFLRF</sequence>
<feature type="signal peptide" evidence="1">
    <location>
        <begin position="1"/>
        <end position="20"/>
    </location>
</feature>
<keyword evidence="1" id="KW-0732">Signal</keyword>
<dbReference type="EMBL" id="CP073581">
    <property type="protein sequence ID" value="QUJ76447.1"/>
    <property type="molecule type" value="Genomic_DNA"/>
</dbReference>
<evidence type="ECO:0000256" key="1">
    <source>
        <dbReference type="SAM" id="SignalP"/>
    </source>
</evidence>
<reference evidence="2" key="1">
    <citation type="submission" date="2021-04" db="EMBL/GenBank/DDBJ databases">
        <title>Complete genome sequence for Sulfitobacter sp. strain JK7-1.</title>
        <authorList>
            <person name="Park S.-J."/>
        </authorList>
    </citation>
    <scope>NUCLEOTIDE SEQUENCE</scope>
    <source>
        <strain evidence="2">JK7-1</strain>
    </source>
</reference>
<gene>
    <name evidence="2" type="ORF">KDD17_16445</name>
</gene>
<evidence type="ECO:0008006" key="4">
    <source>
        <dbReference type="Google" id="ProtNLM"/>
    </source>
</evidence>
<dbReference type="KEGG" id="sual:KDD17_16445"/>
<evidence type="ECO:0000313" key="3">
    <source>
        <dbReference type="Proteomes" id="UP000683291"/>
    </source>
</evidence>